<protein>
    <submittedName>
        <fullName evidence="1">Uncharacterized protein</fullName>
    </submittedName>
</protein>
<accession>A0A6H5J222</accession>
<dbReference type="EMBL" id="CADCXV010001460">
    <property type="protein sequence ID" value="CAB0044453.1"/>
    <property type="molecule type" value="Genomic_DNA"/>
</dbReference>
<dbReference type="OrthoDB" id="10612883at2759"/>
<keyword evidence="2" id="KW-1185">Reference proteome</keyword>
<reference evidence="1 2" key="1">
    <citation type="submission" date="2020-02" db="EMBL/GenBank/DDBJ databases">
        <authorList>
            <person name="Ferguson B K."/>
        </authorList>
    </citation>
    <scope>NUCLEOTIDE SEQUENCE [LARGE SCALE GENOMIC DNA]</scope>
</reference>
<dbReference type="Proteomes" id="UP000479190">
    <property type="component" value="Unassembled WGS sequence"/>
</dbReference>
<dbReference type="AlphaFoldDB" id="A0A6H5J222"/>
<name>A0A6H5J222_9HYME</name>
<sequence>MSFRLQVIVGLIIYLIVSSGKDIIIDLPSSTSTNPPPVLQKSGLVAINEAGLFFKLEPESGITAASRFCNKDLLEITISSPLSSLPSLEAAVSAAILARNDIAFFCFKARRGSKGFTHIIVFEFTDGCIFKHFELHCPNRVTRRDNLAKTSTSSGKVIDEYVPIPRGLSTAIRCYAQLCVRPVYRYLKPTFLASHISHKNRRQKAQLKPPLHYPPPWGI</sequence>
<gene>
    <name evidence="1" type="ORF">TBRA_LOCUS16041</name>
</gene>
<evidence type="ECO:0000313" key="2">
    <source>
        <dbReference type="Proteomes" id="UP000479190"/>
    </source>
</evidence>
<evidence type="ECO:0000313" key="1">
    <source>
        <dbReference type="EMBL" id="CAB0044453.1"/>
    </source>
</evidence>
<organism evidence="1 2">
    <name type="scientific">Trichogramma brassicae</name>
    <dbReference type="NCBI Taxonomy" id="86971"/>
    <lineage>
        <taxon>Eukaryota</taxon>
        <taxon>Metazoa</taxon>
        <taxon>Ecdysozoa</taxon>
        <taxon>Arthropoda</taxon>
        <taxon>Hexapoda</taxon>
        <taxon>Insecta</taxon>
        <taxon>Pterygota</taxon>
        <taxon>Neoptera</taxon>
        <taxon>Endopterygota</taxon>
        <taxon>Hymenoptera</taxon>
        <taxon>Apocrita</taxon>
        <taxon>Proctotrupomorpha</taxon>
        <taxon>Chalcidoidea</taxon>
        <taxon>Trichogrammatidae</taxon>
        <taxon>Trichogramma</taxon>
    </lineage>
</organism>
<proteinExistence type="predicted"/>